<protein>
    <submittedName>
        <fullName evidence="2">Uncharacterized protein</fullName>
    </submittedName>
</protein>
<keyword evidence="3" id="KW-1185">Reference proteome</keyword>
<reference evidence="2 3" key="1">
    <citation type="submission" date="2014-04" db="EMBL/GenBank/DDBJ databases">
        <authorList>
            <consortium name="DOE Joint Genome Institute"/>
            <person name="Kuo A."/>
            <person name="Kohler A."/>
            <person name="Jargeat P."/>
            <person name="Nagy L.G."/>
            <person name="Floudas D."/>
            <person name="Copeland A."/>
            <person name="Barry K.W."/>
            <person name="Cichocki N."/>
            <person name="Veneault-Fourrey C."/>
            <person name="LaButti K."/>
            <person name="Lindquist E.A."/>
            <person name="Lipzen A."/>
            <person name="Lundell T."/>
            <person name="Morin E."/>
            <person name="Murat C."/>
            <person name="Sun H."/>
            <person name="Tunlid A."/>
            <person name="Henrissat B."/>
            <person name="Grigoriev I.V."/>
            <person name="Hibbett D.S."/>
            <person name="Martin F."/>
            <person name="Nordberg H.P."/>
            <person name="Cantor M.N."/>
            <person name="Hua S.X."/>
        </authorList>
    </citation>
    <scope>NUCLEOTIDE SEQUENCE [LARGE SCALE GENOMIC DNA]</scope>
    <source>
        <strain evidence="2 3">Ve08.2h10</strain>
    </source>
</reference>
<name>A0A0D0CYI7_9AGAM</name>
<evidence type="ECO:0000313" key="3">
    <source>
        <dbReference type="Proteomes" id="UP000054538"/>
    </source>
</evidence>
<evidence type="ECO:0000313" key="2">
    <source>
        <dbReference type="EMBL" id="KIK76291.1"/>
    </source>
</evidence>
<dbReference type="AlphaFoldDB" id="A0A0D0CYI7"/>
<dbReference type="HOGENOM" id="CLU_131643_0_0_1"/>
<accession>A0A0D0CYI7</accession>
<reference evidence="3" key="2">
    <citation type="submission" date="2015-01" db="EMBL/GenBank/DDBJ databases">
        <title>Evolutionary Origins and Diversification of the Mycorrhizal Mutualists.</title>
        <authorList>
            <consortium name="DOE Joint Genome Institute"/>
            <consortium name="Mycorrhizal Genomics Consortium"/>
            <person name="Kohler A."/>
            <person name="Kuo A."/>
            <person name="Nagy L.G."/>
            <person name="Floudas D."/>
            <person name="Copeland A."/>
            <person name="Barry K.W."/>
            <person name="Cichocki N."/>
            <person name="Veneault-Fourrey C."/>
            <person name="LaButti K."/>
            <person name="Lindquist E.A."/>
            <person name="Lipzen A."/>
            <person name="Lundell T."/>
            <person name="Morin E."/>
            <person name="Murat C."/>
            <person name="Riley R."/>
            <person name="Ohm R."/>
            <person name="Sun H."/>
            <person name="Tunlid A."/>
            <person name="Henrissat B."/>
            <person name="Grigoriev I.V."/>
            <person name="Hibbett D.S."/>
            <person name="Martin F."/>
        </authorList>
    </citation>
    <scope>NUCLEOTIDE SEQUENCE [LARGE SCALE GENOMIC DNA]</scope>
    <source>
        <strain evidence="3">Ve08.2h10</strain>
    </source>
</reference>
<dbReference type="EMBL" id="KN827569">
    <property type="protein sequence ID" value="KIK76291.1"/>
    <property type="molecule type" value="Genomic_DNA"/>
</dbReference>
<feature type="region of interest" description="Disordered" evidence="1">
    <location>
        <begin position="1"/>
        <end position="21"/>
    </location>
</feature>
<sequence length="144" mass="15685">MGHQCSPSTSKCPMSPPSYQSPDALALKKPCSFHNSPHNPTPLPTSHNSEFLPCAVCLGHYRHIVIDCKAACTWDSTHKTIAECVNKGLFTKDGCNICGRWQWNEGCPKNHDNRHFCSGCAATTHGSQCCPHAQKSCSADTLQT</sequence>
<dbReference type="Proteomes" id="UP000054538">
    <property type="component" value="Unassembled WGS sequence"/>
</dbReference>
<proteinExistence type="predicted"/>
<gene>
    <name evidence="2" type="ORF">PAXRUDRAFT_170388</name>
</gene>
<organism evidence="2 3">
    <name type="scientific">Paxillus rubicundulus Ve08.2h10</name>
    <dbReference type="NCBI Taxonomy" id="930991"/>
    <lineage>
        <taxon>Eukaryota</taxon>
        <taxon>Fungi</taxon>
        <taxon>Dikarya</taxon>
        <taxon>Basidiomycota</taxon>
        <taxon>Agaricomycotina</taxon>
        <taxon>Agaricomycetes</taxon>
        <taxon>Agaricomycetidae</taxon>
        <taxon>Boletales</taxon>
        <taxon>Paxilineae</taxon>
        <taxon>Paxillaceae</taxon>
        <taxon>Paxillus</taxon>
    </lineage>
</organism>
<dbReference type="InParanoid" id="A0A0D0CYI7"/>
<evidence type="ECO:0000256" key="1">
    <source>
        <dbReference type="SAM" id="MobiDB-lite"/>
    </source>
</evidence>